<dbReference type="EMBL" id="BAAAJE010000011">
    <property type="protein sequence ID" value="GAA1144442.1"/>
    <property type="molecule type" value="Genomic_DNA"/>
</dbReference>
<dbReference type="Gene3D" id="3.10.20.310">
    <property type="entry name" value="membrane protein fhac"/>
    <property type="match status" value="1"/>
</dbReference>
<evidence type="ECO:0000256" key="7">
    <source>
        <dbReference type="ARBA" id="ARBA00023306"/>
    </source>
</evidence>
<keyword evidence="4 8" id="KW-0812">Transmembrane</keyword>
<dbReference type="PANTHER" id="PTHR37820:SF1">
    <property type="entry name" value="CELL DIVISION PROTEIN FTSQ"/>
    <property type="match status" value="1"/>
</dbReference>
<dbReference type="InterPro" id="IPR050487">
    <property type="entry name" value="FtsQ_DivIB"/>
</dbReference>
<evidence type="ECO:0000313" key="11">
    <source>
        <dbReference type="Proteomes" id="UP001499979"/>
    </source>
</evidence>
<gene>
    <name evidence="10" type="ORF">GCM10009606_24660</name>
</gene>
<sequence>MSDPDLRTRRRFARRQWARRWLNWKPVLAVVLVLAAIVGGLWLVYFSSFLSVQGVDVRGTHLLSAQQVRQAAAVPEGDALASVDLDRVRARVEALAAVRSADVSREWPDRVRIDVSERVAVAVVEIAGQLRGMDEDGVVFRDYAQPPPALPRVQTGTDTGSDALREAALVVGSLPADLAAKVDHVEVETVDEITLALRDGRTVRWGSSADSDLKAEVLAKLLVARKAQTYDVSVPGNPTTSPN</sequence>
<dbReference type="Pfam" id="PF08478">
    <property type="entry name" value="POTRA_1"/>
    <property type="match status" value="1"/>
</dbReference>
<proteinExistence type="predicted"/>
<dbReference type="RefSeq" id="WP_343907847.1">
    <property type="nucleotide sequence ID" value="NZ_BAAAJE010000011.1"/>
</dbReference>
<dbReference type="InterPro" id="IPR013685">
    <property type="entry name" value="POTRA_FtsQ_type"/>
</dbReference>
<evidence type="ECO:0000313" key="10">
    <source>
        <dbReference type="EMBL" id="GAA1144442.1"/>
    </source>
</evidence>
<keyword evidence="3" id="KW-0132">Cell division</keyword>
<evidence type="ECO:0000256" key="6">
    <source>
        <dbReference type="ARBA" id="ARBA00023136"/>
    </source>
</evidence>
<dbReference type="Proteomes" id="UP001499979">
    <property type="component" value="Unassembled WGS sequence"/>
</dbReference>
<comment type="caution">
    <text evidence="10">The sequence shown here is derived from an EMBL/GenBank/DDBJ whole genome shotgun (WGS) entry which is preliminary data.</text>
</comment>
<dbReference type="Pfam" id="PF03799">
    <property type="entry name" value="FtsQ_DivIB_C"/>
    <property type="match status" value="1"/>
</dbReference>
<keyword evidence="5 8" id="KW-1133">Transmembrane helix</keyword>
<dbReference type="PANTHER" id="PTHR37820">
    <property type="entry name" value="CELL DIVISION PROTEIN DIVIB"/>
    <property type="match status" value="1"/>
</dbReference>
<comment type="subcellular location">
    <subcellularLocation>
        <location evidence="1">Membrane</location>
    </subcellularLocation>
</comment>
<dbReference type="InterPro" id="IPR005548">
    <property type="entry name" value="Cell_div_FtsQ/DivIB_C"/>
</dbReference>
<evidence type="ECO:0000256" key="1">
    <source>
        <dbReference type="ARBA" id="ARBA00004370"/>
    </source>
</evidence>
<evidence type="ECO:0000256" key="2">
    <source>
        <dbReference type="ARBA" id="ARBA00022475"/>
    </source>
</evidence>
<protein>
    <recommendedName>
        <fullName evidence="9">POTRA domain-containing protein</fullName>
    </recommendedName>
</protein>
<feature type="transmembrane region" description="Helical" evidence="8">
    <location>
        <begin position="21"/>
        <end position="45"/>
    </location>
</feature>
<evidence type="ECO:0000256" key="5">
    <source>
        <dbReference type="ARBA" id="ARBA00022989"/>
    </source>
</evidence>
<feature type="domain" description="POTRA" evidence="9">
    <location>
        <begin position="50"/>
        <end position="118"/>
    </location>
</feature>
<keyword evidence="7" id="KW-0131">Cell cycle</keyword>
<keyword evidence="11" id="KW-1185">Reference proteome</keyword>
<dbReference type="InterPro" id="IPR034746">
    <property type="entry name" value="POTRA"/>
</dbReference>
<organism evidence="10 11">
    <name type="scientific">Nocardioides aquiterrae</name>
    <dbReference type="NCBI Taxonomy" id="203799"/>
    <lineage>
        <taxon>Bacteria</taxon>
        <taxon>Bacillati</taxon>
        <taxon>Actinomycetota</taxon>
        <taxon>Actinomycetes</taxon>
        <taxon>Propionibacteriales</taxon>
        <taxon>Nocardioidaceae</taxon>
        <taxon>Nocardioides</taxon>
    </lineage>
</organism>
<accession>A0ABN1UGE2</accession>
<dbReference type="PROSITE" id="PS51779">
    <property type="entry name" value="POTRA"/>
    <property type="match status" value="1"/>
</dbReference>
<keyword evidence="6 8" id="KW-0472">Membrane</keyword>
<keyword evidence="2" id="KW-1003">Cell membrane</keyword>
<evidence type="ECO:0000256" key="4">
    <source>
        <dbReference type="ARBA" id="ARBA00022692"/>
    </source>
</evidence>
<reference evidence="11" key="1">
    <citation type="journal article" date="2019" name="Int. J. Syst. Evol. Microbiol.">
        <title>The Global Catalogue of Microorganisms (GCM) 10K type strain sequencing project: providing services to taxonomists for standard genome sequencing and annotation.</title>
        <authorList>
            <consortium name="The Broad Institute Genomics Platform"/>
            <consortium name="The Broad Institute Genome Sequencing Center for Infectious Disease"/>
            <person name="Wu L."/>
            <person name="Ma J."/>
        </authorList>
    </citation>
    <scope>NUCLEOTIDE SEQUENCE [LARGE SCALE GENOMIC DNA]</scope>
    <source>
        <strain evidence="11">JCM 11813</strain>
    </source>
</reference>
<evidence type="ECO:0000256" key="3">
    <source>
        <dbReference type="ARBA" id="ARBA00022618"/>
    </source>
</evidence>
<name>A0ABN1UGE2_9ACTN</name>
<evidence type="ECO:0000259" key="9">
    <source>
        <dbReference type="PROSITE" id="PS51779"/>
    </source>
</evidence>
<evidence type="ECO:0000256" key="8">
    <source>
        <dbReference type="SAM" id="Phobius"/>
    </source>
</evidence>